<evidence type="ECO:0000313" key="6">
    <source>
        <dbReference type="Proteomes" id="UP001187346"/>
    </source>
</evidence>
<sequence>MPHRTTALLWRAFLAAALVCAVGLLPWLTRTDPALTVLKARSAERDPDPEVLAAVRTQLGLDDGPLRLLGHWLGGLPRGDAGHSWISGAEVMPGVLQALGASLLLMGAAAVVAVATAGLVGARTLRRGGRTAGRPGGTGSAVLAAVPEFLTASVLATVVGVQFGWLPALGWYGPRWMVLPALALGLPAGAVQIGRAS</sequence>
<evidence type="ECO:0000256" key="1">
    <source>
        <dbReference type="ARBA" id="ARBA00004651"/>
    </source>
</evidence>
<comment type="subcellular location">
    <subcellularLocation>
        <location evidence="1">Cell membrane</location>
        <topology evidence="1">Multi-pass membrane protein</topology>
    </subcellularLocation>
</comment>
<gene>
    <name evidence="5" type="ORF">R5A26_47870</name>
</gene>
<evidence type="ECO:0000256" key="3">
    <source>
        <dbReference type="ARBA" id="ARBA00022475"/>
    </source>
</evidence>
<protein>
    <submittedName>
        <fullName evidence="5">ABC transporter permease</fullName>
    </submittedName>
</protein>
<keyword evidence="4" id="KW-1133">Transmembrane helix</keyword>
<keyword evidence="4" id="KW-0472">Membrane</keyword>
<organism evidence="5 6">
    <name type="scientific">Streptomyces prunicolor</name>
    <dbReference type="NCBI Taxonomy" id="67348"/>
    <lineage>
        <taxon>Bacteria</taxon>
        <taxon>Bacillati</taxon>
        <taxon>Actinomycetota</taxon>
        <taxon>Actinomycetes</taxon>
        <taxon>Kitasatosporales</taxon>
        <taxon>Streptomycetaceae</taxon>
        <taxon>Streptomyces</taxon>
    </lineage>
</organism>
<reference evidence="5 6" key="1">
    <citation type="submission" date="2023-10" db="EMBL/GenBank/DDBJ databases">
        <title>Characterization of rhizosphere-enriched actinobacteria from wheat plants lab-grown on chernevaya soil.</title>
        <authorList>
            <person name="Tikhonova E.N."/>
            <person name="Konopkin A."/>
            <person name="Kravchenko I.K."/>
        </authorList>
    </citation>
    <scope>NUCLEOTIDE SEQUENCE [LARGE SCALE GENOMIC DNA]</scope>
    <source>
        <strain evidence="5 6">RR29</strain>
    </source>
</reference>
<keyword evidence="4" id="KW-0812">Transmembrane</keyword>
<feature type="transmembrane region" description="Helical" evidence="4">
    <location>
        <begin position="7"/>
        <end position="28"/>
    </location>
</feature>
<dbReference type="PANTHER" id="PTHR43163">
    <property type="entry name" value="DIPEPTIDE TRANSPORT SYSTEM PERMEASE PROTEIN DPPB-RELATED"/>
    <property type="match status" value="1"/>
</dbReference>
<accession>A0ABU4FUN7</accession>
<evidence type="ECO:0000256" key="4">
    <source>
        <dbReference type="SAM" id="Phobius"/>
    </source>
</evidence>
<name>A0ABU4FUN7_9ACTN</name>
<evidence type="ECO:0000313" key="5">
    <source>
        <dbReference type="EMBL" id="MDV7223656.1"/>
    </source>
</evidence>
<keyword evidence="2" id="KW-0813">Transport</keyword>
<dbReference type="Proteomes" id="UP001187346">
    <property type="component" value="Unassembled WGS sequence"/>
</dbReference>
<proteinExistence type="predicted"/>
<comment type="caution">
    <text evidence="5">The sequence shown here is derived from an EMBL/GenBank/DDBJ whole genome shotgun (WGS) entry which is preliminary data.</text>
</comment>
<feature type="transmembrane region" description="Helical" evidence="4">
    <location>
        <begin position="141"/>
        <end position="165"/>
    </location>
</feature>
<keyword evidence="3" id="KW-1003">Cell membrane</keyword>
<feature type="non-terminal residue" evidence="5">
    <location>
        <position position="197"/>
    </location>
</feature>
<dbReference type="PANTHER" id="PTHR43163:SF6">
    <property type="entry name" value="DIPEPTIDE TRANSPORT SYSTEM PERMEASE PROTEIN DPPB-RELATED"/>
    <property type="match status" value="1"/>
</dbReference>
<dbReference type="EMBL" id="JAWMAJ010000349">
    <property type="protein sequence ID" value="MDV7223656.1"/>
    <property type="molecule type" value="Genomic_DNA"/>
</dbReference>
<feature type="transmembrane region" description="Helical" evidence="4">
    <location>
        <begin position="177"/>
        <end position="194"/>
    </location>
</feature>
<feature type="transmembrane region" description="Helical" evidence="4">
    <location>
        <begin position="95"/>
        <end position="120"/>
    </location>
</feature>
<evidence type="ECO:0000256" key="2">
    <source>
        <dbReference type="ARBA" id="ARBA00022448"/>
    </source>
</evidence>
<keyword evidence="6" id="KW-1185">Reference proteome</keyword>